<dbReference type="PANTHER" id="PTHR10509:SF14">
    <property type="entry name" value="CAFFEOYL-COA O-METHYLTRANSFERASE 3-RELATED"/>
    <property type="match status" value="1"/>
</dbReference>
<evidence type="ECO:0008006" key="7">
    <source>
        <dbReference type="Google" id="ProtNLM"/>
    </source>
</evidence>
<dbReference type="GO" id="GO:0032259">
    <property type="term" value="P:methylation"/>
    <property type="evidence" value="ECO:0007669"/>
    <property type="project" value="UniProtKB-KW"/>
</dbReference>
<keyword evidence="1" id="KW-0489">Methyltransferase</keyword>
<name>A0A2C5YL51_9HYPO</name>
<keyword evidence="3" id="KW-0949">S-adenosyl-L-methionine</keyword>
<evidence type="ECO:0000256" key="3">
    <source>
        <dbReference type="ARBA" id="ARBA00022691"/>
    </source>
</evidence>
<comment type="caution">
    <text evidence="5">The sequence shown here is derived from an EMBL/GenBank/DDBJ whole genome shotgun (WGS) entry which is preliminary data.</text>
</comment>
<organism evidence="5 6">
    <name type="scientific">Ophiocordyceps camponoti-rufipedis</name>
    <dbReference type="NCBI Taxonomy" id="2004952"/>
    <lineage>
        <taxon>Eukaryota</taxon>
        <taxon>Fungi</taxon>
        <taxon>Dikarya</taxon>
        <taxon>Ascomycota</taxon>
        <taxon>Pezizomycotina</taxon>
        <taxon>Sordariomycetes</taxon>
        <taxon>Hypocreomycetidae</taxon>
        <taxon>Hypocreales</taxon>
        <taxon>Ophiocordycipitaceae</taxon>
        <taxon>Ophiocordyceps</taxon>
    </lineage>
</organism>
<evidence type="ECO:0000256" key="2">
    <source>
        <dbReference type="ARBA" id="ARBA00022679"/>
    </source>
</evidence>
<dbReference type="STRING" id="2004952.A0A2C5YL51"/>
<evidence type="ECO:0000256" key="4">
    <source>
        <dbReference type="ARBA" id="ARBA00023453"/>
    </source>
</evidence>
<dbReference type="GO" id="GO:0008171">
    <property type="term" value="F:O-methyltransferase activity"/>
    <property type="evidence" value="ECO:0007669"/>
    <property type="project" value="InterPro"/>
</dbReference>
<dbReference type="InterPro" id="IPR029063">
    <property type="entry name" value="SAM-dependent_MTases_sf"/>
</dbReference>
<dbReference type="Proteomes" id="UP000226431">
    <property type="component" value="Unassembled WGS sequence"/>
</dbReference>
<dbReference type="Pfam" id="PF01596">
    <property type="entry name" value="Methyltransf_3"/>
    <property type="match status" value="1"/>
</dbReference>
<keyword evidence="2" id="KW-0808">Transferase</keyword>
<dbReference type="InterPro" id="IPR002935">
    <property type="entry name" value="SAM_O-MeTrfase"/>
</dbReference>
<dbReference type="OrthoDB" id="10251242at2759"/>
<evidence type="ECO:0000256" key="1">
    <source>
        <dbReference type="ARBA" id="ARBA00022603"/>
    </source>
</evidence>
<gene>
    <name evidence="5" type="ORF">CDD80_567</name>
</gene>
<proteinExistence type="inferred from homology"/>
<dbReference type="Gene3D" id="3.40.50.150">
    <property type="entry name" value="Vaccinia Virus protein VP39"/>
    <property type="match status" value="2"/>
</dbReference>
<dbReference type="SUPFAM" id="SSF53335">
    <property type="entry name" value="S-adenosyl-L-methionine-dependent methyltransferases"/>
    <property type="match status" value="1"/>
</dbReference>
<dbReference type="PROSITE" id="PS51682">
    <property type="entry name" value="SAM_OMT_I"/>
    <property type="match status" value="1"/>
</dbReference>
<dbReference type="AlphaFoldDB" id="A0A2C5YL51"/>
<accession>A0A2C5YL51</accession>
<evidence type="ECO:0000313" key="6">
    <source>
        <dbReference type="Proteomes" id="UP000226431"/>
    </source>
</evidence>
<keyword evidence="6" id="KW-1185">Reference proteome</keyword>
<dbReference type="GO" id="GO:0008757">
    <property type="term" value="F:S-adenosylmethionine-dependent methyltransferase activity"/>
    <property type="evidence" value="ECO:0007669"/>
    <property type="project" value="TreeGrafter"/>
</dbReference>
<protein>
    <recommendedName>
        <fullName evidence="7">O-methyltransferase domain-containing protein</fullName>
    </recommendedName>
</protein>
<dbReference type="PANTHER" id="PTHR10509">
    <property type="entry name" value="O-METHYLTRANSFERASE-RELATED"/>
    <property type="match status" value="1"/>
</dbReference>
<reference evidence="5 6" key="1">
    <citation type="submission" date="2017-06" db="EMBL/GenBank/DDBJ databases">
        <title>Ant-infecting Ophiocordyceps genomes reveal a high diversity of potential behavioral manipulation genes and a possible major role for enterotoxins.</title>
        <authorList>
            <person name="De Bekker C."/>
            <person name="Evans H.C."/>
            <person name="Brachmann A."/>
            <person name="Hughes D.P."/>
        </authorList>
    </citation>
    <scope>NUCLEOTIDE SEQUENCE [LARGE SCALE GENOMIC DNA]</scope>
    <source>
        <strain evidence="5 6">Map16</strain>
    </source>
</reference>
<dbReference type="EMBL" id="NJES01001176">
    <property type="protein sequence ID" value="PHH67734.1"/>
    <property type="molecule type" value="Genomic_DNA"/>
</dbReference>
<sequence>MKAGEASNLYRSPSTGNKVLDYASAHSTPLDDKLVAFHARAAEGRQDSRMLSSNAQSQVHGFLARMIGAKRGCSSLPTLHPNHPYDIVFLDANKEGYITYLTTLLDKSPPSSTTGRFLRPGALIIADNVLRSGLVADDSLPLEGEGRSEENWRSHIKAIREFNDACLRNERLETVMLPLWDGVSLLRLKD</sequence>
<comment type="similarity">
    <text evidence="4">Belongs to the class I-like SAM-binding methyltransferase superfamily. Cation-dependent O-methyltransferase family.</text>
</comment>
<evidence type="ECO:0000313" key="5">
    <source>
        <dbReference type="EMBL" id="PHH67734.1"/>
    </source>
</evidence>
<dbReference type="InterPro" id="IPR050362">
    <property type="entry name" value="Cation-dep_OMT"/>
</dbReference>